<name>A0A0A0EWI5_9GAMM</name>
<sequence>MLLPGLWLPRASMRWHAHRLRQAGYAPHLFGYAPVTRGPDAVIPALAEALRTPTDVVAHSLGGLLALRTLQRYPDLPVGRVVCLGSPLAGSAAAEGLASRALGAACLGRSADLLRAGCRDWHGRAQVGVVAGDRPMGLGQMFGQFPGPSDGTVAVTETRLPGLSDHAVIPASHSGLLFSDEAAQLALQFLGEGRFGGPRDPSPPGAVA</sequence>
<dbReference type="EMBL" id="AVPU01000011">
    <property type="protein sequence ID" value="KGM54645.1"/>
    <property type="molecule type" value="Genomic_DNA"/>
</dbReference>
<evidence type="ECO:0008006" key="3">
    <source>
        <dbReference type="Google" id="ProtNLM"/>
    </source>
</evidence>
<comment type="caution">
    <text evidence="1">The sequence shown here is derived from an EMBL/GenBank/DDBJ whole genome shotgun (WGS) entry which is preliminary data.</text>
</comment>
<dbReference type="eggNOG" id="COG1075">
    <property type="taxonomic scope" value="Bacteria"/>
</dbReference>
<dbReference type="InterPro" id="IPR029058">
    <property type="entry name" value="AB_hydrolase_fold"/>
</dbReference>
<reference evidence="1 2" key="1">
    <citation type="submission" date="2013-08" db="EMBL/GenBank/DDBJ databases">
        <title>Genome sequencing of Lysobacter.</title>
        <authorList>
            <person name="Zhang S."/>
            <person name="Wang G."/>
        </authorList>
    </citation>
    <scope>NUCLEOTIDE SEQUENCE [LARGE SCALE GENOMIC DNA]</scope>
    <source>
        <strain evidence="1 2">GH1-9</strain>
    </source>
</reference>
<dbReference type="AlphaFoldDB" id="A0A0A0EWI5"/>
<accession>A0A0A0EWI5</accession>
<dbReference type="Proteomes" id="UP000029998">
    <property type="component" value="Unassembled WGS sequence"/>
</dbReference>
<gene>
    <name evidence="1" type="ORF">N800_06600</name>
</gene>
<dbReference type="STRING" id="1385517.N800_06600"/>
<dbReference type="PANTHER" id="PTHR37946">
    <property type="entry name" value="SLL1969 PROTEIN"/>
    <property type="match status" value="1"/>
</dbReference>
<keyword evidence="2" id="KW-1185">Reference proteome</keyword>
<evidence type="ECO:0000313" key="2">
    <source>
        <dbReference type="Proteomes" id="UP000029998"/>
    </source>
</evidence>
<organism evidence="1 2">
    <name type="scientific">Lysobacter daejeonensis GH1-9</name>
    <dbReference type="NCBI Taxonomy" id="1385517"/>
    <lineage>
        <taxon>Bacteria</taxon>
        <taxon>Pseudomonadati</taxon>
        <taxon>Pseudomonadota</taxon>
        <taxon>Gammaproteobacteria</taxon>
        <taxon>Lysobacterales</taxon>
        <taxon>Lysobacteraceae</taxon>
        <taxon>Aerolutibacter</taxon>
    </lineage>
</organism>
<dbReference type="Gene3D" id="3.40.50.1820">
    <property type="entry name" value="alpha/beta hydrolase"/>
    <property type="match status" value="1"/>
</dbReference>
<proteinExistence type="predicted"/>
<dbReference type="SUPFAM" id="SSF53474">
    <property type="entry name" value="alpha/beta-Hydrolases"/>
    <property type="match status" value="1"/>
</dbReference>
<protein>
    <recommendedName>
        <fullName evidence="3">AB hydrolase-1 domain-containing protein</fullName>
    </recommendedName>
</protein>
<dbReference type="PANTHER" id="PTHR37946:SF1">
    <property type="entry name" value="SLL1969 PROTEIN"/>
    <property type="match status" value="1"/>
</dbReference>
<evidence type="ECO:0000313" key="1">
    <source>
        <dbReference type="EMBL" id="KGM54645.1"/>
    </source>
</evidence>